<dbReference type="GO" id="GO:0003743">
    <property type="term" value="F:translation initiation factor activity"/>
    <property type="evidence" value="ECO:0007669"/>
    <property type="project" value="UniProtKB-KW"/>
</dbReference>
<evidence type="ECO:0000256" key="1">
    <source>
        <dbReference type="ARBA" id="ARBA00004514"/>
    </source>
</evidence>
<evidence type="ECO:0000256" key="2">
    <source>
        <dbReference type="ARBA" id="ARBA00007251"/>
    </source>
</evidence>
<dbReference type="OrthoDB" id="10249309at2759"/>
<organism evidence="10 11">
    <name type="scientific">Leucosporidium creatinivorum</name>
    <dbReference type="NCBI Taxonomy" id="106004"/>
    <lineage>
        <taxon>Eukaryota</taxon>
        <taxon>Fungi</taxon>
        <taxon>Dikarya</taxon>
        <taxon>Basidiomycota</taxon>
        <taxon>Pucciniomycotina</taxon>
        <taxon>Microbotryomycetes</taxon>
        <taxon>Leucosporidiales</taxon>
        <taxon>Leucosporidium</taxon>
    </lineage>
</organism>
<evidence type="ECO:0000313" key="11">
    <source>
        <dbReference type="Proteomes" id="UP000193467"/>
    </source>
</evidence>
<dbReference type="InParanoid" id="A0A1Y2F9Z7"/>
<name>A0A1Y2F9Z7_9BASI</name>
<reference evidence="10 11" key="1">
    <citation type="submission" date="2016-07" db="EMBL/GenBank/DDBJ databases">
        <title>Pervasive Adenine N6-methylation of Active Genes in Fungi.</title>
        <authorList>
            <consortium name="DOE Joint Genome Institute"/>
            <person name="Mondo S.J."/>
            <person name="Dannebaum R.O."/>
            <person name="Kuo R.C."/>
            <person name="Labutti K."/>
            <person name="Haridas S."/>
            <person name="Kuo A."/>
            <person name="Salamov A."/>
            <person name="Ahrendt S.R."/>
            <person name="Lipzen A."/>
            <person name="Sullivan W."/>
            <person name="Andreopoulos W.B."/>
            <person name="Clum A."/>
            <person name="Lindquist E."/>
            <person name="Daum C."/>
            <person name="Ramamoorthy G.K."/>
            <person name="Gryganskyi A."/>
            <person name="Culley D."/>
            <person name="Magnuson J.K."/>
            <person name="James T.Y."/>
            <person name="O'Malley M.A."/>
            <person name="Stajich J.E."/>
            <person name="Spatafora J.W."/>
            <person name="Visel A."/>
            <person name="Grigoriev I.V."/>
        </authorList>
    </citation>
    <scope>NUCLEOTIDE SEQUENCE [LARGE SCALE GENOMIC DNA]</scope>
    <source>
        <strain evidence="10 11">62-1032</strain>
    </source>
</reference>
<keyword evidence="11" id="KW-1185">Reference proteome</keyword>
<dbReference type="Pfam" id="PF01008">
    <property type="entry name" value="IF-2B"/>
    <property type="match status" value="1"/>
</dbReference>
<dbReference type="PANTHER" id="PTHR45860:SF1">
    <property type="entry name" value="TRANSLATION INITIATION FACTOR EIF-2B SUBUNIT ALPHA"/>
    <property type="match status" value="1"/>
</dbReference>
<evidence type="ECO:0000256" key="3">
    <source>
        <dbReference type="ARBA" id="ARBA00022490"/>
    </source>
</evidence>
<dbReference type="STRING" id="106004.A0A1Y2F9Z7"/>
<dbReference type="Gene3D" id="1.20.120.1070">
    <property type="entry name" value="Translation initiation factor eIF-2B, N-terminal domain"/>
    <property type="match status" value="1"/>
</dbReference>
<dbReference type="GO" id="GO:0005085">
    <property type="term" value="F:guanyl-nucleotide exchange factor activity"/>
    <property type="evidence" value="ECO:0007669"/>
    <property type="project" value="TreeGrafter"/>
</dbReference>
<dbReference type="Proteomes" id="UP000193467">
    <property type="component" value="Unassembled WGS sequence"/>
</dbReference>
<dbReference type="InterPro" id="IPR042528">
    <property type="entry name" value="elF-2B_alpha_N"/>
</dbReference>
<evidence type="ECO:0000256" key="7">
    <source>
        <dbReference type="ARBA" id="ARBA00044236"/>
    </source>
</evidence>
<comment type="subcellular location">
    <subcellularLocation>
        <location evidence="1">Cytoplasm</location>
        <location evidence="1">Cytosol</location>
    </subcellularLocation>
</comment>
<evidence type="ECO:0000256" key="5">
    <source>
        <dbReference type="ARBA" id="ARBA00022917"/>
    </source>
</evidence>
<dbReference type="FunCoup" id="A0A1Y2F9Z7">
    <property type="interactions" value="686"/>
</dbReference>
<accession>A0A1Y2F9Z7</accession>
<dbReference type="InterPro" id="IPR042529">
    <property type="entry name" value="IF_2B-like_C"/>
</dbReference>
<keyword evidence="5" id="KW-0648">Protein biosynthesis</keyword>
<protein>
    <recommendedName>
        <fullName evidence="6">Translation initiation factor eIF2B subunit alpha</fullName>
    </recommendedName>
    <alternativeName>
        <fullName evidence="7">eIF2B GDP-GTP exchange factor subunit alpha</fullName>
    </alternativeName>
</protein>
<evidence type="ECO:0000256" key="8">
    <source>
        <dbReference type="ARBA" id="ARBA00046432"/>
    </source>
</evidence>
<dbReference type="InterPro" id="IPR000649">
    <property type="entry name" value="IF-2B-related"/>
</dbReference>
<dbReference type="InterPro" id="IPR051501">
    <property type="entry name" value="eIF2B_alpha/beta/delta"/>
</dbReference>
<comment type="similarity">
    <text evidence="2 9">Belongs to the eIF-2B alpha/beta/delta subunits family.</text>
</comment>
<evidence type="ECO:0000256" key="9">
    <source>
        <dbReference type="RuleBase" id="RU003814"/>
    </source>
</evidence>
<comment type="caution">
    <text evidence="10">The sequence shown here is derived from an EMBL/GenBank/DDBJ whole genome shotgun (WGS) entry which is preliminary data.</text>
</comment>
<dbReference type="Gene3D" id="3.40.50.10470">
    <property type="entry name" value="Translation initiation factor eif-2b, domain 2"/>
    <property type="match status" value="1"/>
</dbReference>
<dbReference type="EMBL" id="MCGR01000026">
    <property type="protein sequence ID" value="ORY79705.1"/>
    <property type="molecule type" value="Genomic_DNA"/>
</dbReference>
<keyword evidence="3" id="KW-0963">Cytoplasm</keyword>
<comment type="subunit">
    <text evidence="8">Component of the translation initiation factor 2B (eIF2B) complex which is a heterodecamer of two sets of five different subunits: alpha, beta, gamma, delta and epsilon. Subunits alpha, beta and delta comprise a regulatory subcomplex and subunits epsilon and gamma comprise a catalytic subcomplex. Within the complex, the hexameric regulatory complex resides at the center, with the two heterodimeric catalytic subcomplexes bound on opposite sides.</text>
</comment>
<evidence type="ECO:0000256" key="6">
    <source>
        <dbReference type="ARBA" id="ARBA00044208"/>
    </source>
</evidence>
<dbReference type="AlphaFoldDB" id="A0A1Y2F9Z7"/>
<dbReference type="GO" id="GO:0005851">
    <property type="term" value="C:eukaryotic translation initiation factor 2B complex"/>
    <property type="evidence" value="ECO:0007669"/>
    <property type="project" value="TreeGrafter"/>
</dbReference>
<evidence type="ECO:0000256" key="4">
    <source>
        <dbReference type="ARBA" id="ARBA00022540"/>
    </source>
</evidence>
<evidence type="ECO:0000313" key="10">
    <source>
        <dbReference type="EMBL" id="ORY79705.1"/>
    </source>
</evidence>
<keyword evidence="4" id="KW-0396">Initiation factor</keyword>
<dbReference type="GO" id="GO:0005829">
    <property type="term" value="C:cytosol"/>
    <property type="evidence" value="ECO:0007669"/>
    <property type="project" value="UniProtKB-SubCell"/>
</dbReference>
<proteinExistence type="inferred from homology"/>
<dbReference type="InterPro" id="IPR037171">
    <property type="entry name" value="NagB/RpiA_transferase-like"/>
</dbReference>
<gene>
    <name evidence="10" type="ORF">BCR35DRAFT_279278</name>
</gene>
<sequence>MVHSPARGLTLQTLKEDAPFDSKPLNVVEHYKKLLEEDDSLSMPIAAVETLAELIAHSDSTTTTTELFTLLRTASSELASASFNPISLSSGTSLFLRFLTLQRPPPDMSFAAFKGELIERAREFVTGSGRCRELISDNMNDFIVDGSTILVHSYSRVVVQALLHAAKQKKRFQVYVTESRPFGLGLKTHAILTEAGIPTNVVLDSAVCYIMPKCDLAIVGAEAVCESGGLVNFIGGYSMAIAAKAMGKPFYALAESFKFTRLFPLSQYDLPSSLASPPLSFSPLTSSSVKYTIPATPSRPMIDSGMPTPLEMSEETLSKQPLLDYTTPELITLIVSDVGCLTPSGVVDVLLQIYQAQ</sequence>
<dbReference type="SUPFAM" id="SSF100950">
    <property type="entry name" value="NagB/RpiA/CoA transferase-like"/>
    <property type="match status" value="1"/>
</dbReference>
<dbReference type="PANTHER" id="PTHR45860">
    <property type="entry name" value="TRANSLATION INITIATION FACTOR EIF-2B SUBUNIT ALPHA"/>
    <property type="match status" value="1"/>
</dbReference>